<keyword evidence="1" id="KW-1133">Transmembrane helix</keyword>
<name>A0A0F9WH51_9ZZZZ</name>
<dbReference type="EMBL" id="LAZR01000002">
    <property type="protein sequence ID" value="KKO11803.1"/>
    <property type="molecule type" value="Genomic_DNA"/>
</dbReference>
<evidence type="ECO:0000313" key="2">
    <source>
        <dbReference type="EMBL" id="KKO11803.1"/>
    </source>
</evidence>
<gene>
    <name evidence="2" type="ORF">LCGC14_0013070</name>
</gene>
<proteinExistence type="predicted"/>
<dbReference type="InterPro" id="IPR005625">
    <property type="entry name" value="PepSY-ass_TM"/>
</dbReference>
<protein>
    <recommendedName>
        <fullName evidence="3">PepSY domain-containing protein</fullName>
    </recommendedName>
</protein>
<dbReference type="Pfam" id="PF03929">
    <property type="entry name" value="PepSY_TM"/>
    <property type="match status" value="1"/>
</dbReference>
<evidence type="ECO:0000256" key="1">
    <source>
        <dbReference type="SAM" id="Phobius"/>
    </source>
</evidence>
<organism evidence="2">
    <name type="scientific">marine sediment metagenome</name>
    <dbReference type="NCBI Taxonomy" id="412755"/>
    <lineage>
        <taxon>unclassified sequences</taxon>
        <taxon>metagenomes</taxon>
        <taxon>ecological metagenomes</taxon>
    </lineage>
</organism>
<feature type="transmembrane region" description="Helical" evidence="1">
    <location>
        <begin position="208"/>
        <end position="227"/>
    </location>
</feature>
<dbReference type="PANTHER" id="PTHR34219:SF6">
    <property type="entry name" value="BLR3280 PROTEIN"/>
    <property type="match status" value="1"/>
</dbReference>
<feature type="transmembrane region" description="Helical" evidence="1">
    <location>
        <begin position="463"/>
        <end position="483"/>
    </location>
</feature>
<dbReference type="AlphaFoldDB" id="A0A0F9WH51"/>
<keyword evidence="1" id="KW-0472">Membrane</keyword>
<evidence type="ECO:0008006" key="3">
    <source>
        <dbReference type="Google" id="ProtNLM"/>
    </source>
</evidence>
<feature type="transmembrane region" description="Helical" evidence="1">
    <location>
        <begin position="247"/>
        <end position="268"/>
    </location>
</feature>
<sequence length="503" mass="57859">MRYLFLLHRYMGIAIGVVMALWCLSGFVMMYVQFPDITAQQRIANLSELQTESCCTLSERSALQAYQFDGFRLEMMADTPVLRLSGEDGSHIVNLADGRTFSRVSQDVADQVSRRYAERREIKGQVRFLGLVDVDQWTVYGSFNSHRPLYQYGANDEQATQWYVSSLTGEVVQATSARQRFWNYPGSITHWLYPTFVRKNTVAWAQTVIWLSVIGCFLTVTGLVIGIRQFRRRRNGRRSPYRGWALWHHYTGLIFGVLVLSWVVSGLFSMNPWGMLRSTGAQAESQLIRRGDFTWDDISEIVSIIPQQSLPEGVVQIEGGMFNGTPYLVTTALEPTNVDGARSETEIRFVRQRYDQNFIPATLSRQDLELAARRLQRGRPPASVTVLNSDDAYYYSHHVAREFPVVRVIAADEQATRFYLDPLTGVIRSKVDRNARWYRWLHYGLHRGDLFHWLRVRPVWDLVLWPLLLGVSIVCITGAWLGIRRLRKRKTVRGNAKLSLSEN</sequence>
<comment type="caution">
    <text evidence="2">The sequence shown here is derived from an EMBL/GenBank/DDBJ whole genome shotgun (WGS) entry which is preliminary data.</text>
</comment>
<dbReference type="PANTHER" id="PTHR34219">
    <property type="entry name" value="IRON-REGULATED INNER MEMBRANE PROTEIN-RELATED"/>
    <property type="match status" value="1"/>
</dbReference>
<keyword evidence="1" id="KW-0812">Transmembrane</keyword>
<accession>A0A0F9WH51</accession>
<reference evidence="2" key="1">
    <citation type="journal article" date="2015" name="Nature">
        <title>Complex archaea that bridge the gap between prokaryotes and eukaryotes.</title>
        <authorList>
            <person name="Spang A."/>
            <person name="Saw J.H."/>
            <person name="Jorgensen S.L."/>
            <person name="Zaremba-Niedzwiedzka K."/>
            <person name="Martijn J."/>
            <person name="Lind A.E."/>
            <person name="van Eijk R."/>
            <person name="Schleper C."/>
            <person name="Guy L."/>
            <person name="Ettema T.J."/>
        </authorList>
    </citation>
    <scope>NUCLEOTIDE SEQUENCE</scope>
</reference>
<feature type="transmembrane region" description="Helical" evidence="1">
    <location>
        <begin position="12"/>
        <end position="32"/>
    </location>
</feature>